<accession>A0A0R1V144</accession>
<dbReference type="OrthoDB" id="8613538at2"/>
<feature type="transmembrane region" description="Helical" evidence="2">
    <location>
        <begin position="6"/>
        <end position="26"/>
    </location>
</feature>
<dbReference type="SMART" id="SM00062">
    <property type="entry name" value="PBPb"/>
    <property type="match status" value="1"/>
</dbReference>
<dbReference type="RefSeq" id="WP_056961418.1">
    <property type="nucleotide sequence ID" value="NZ_AZFQ01000053.1"/>
</dbReference>
<organism evidence="4 5">
    <name type="scientific">Liquorilactobacillus satsumensis DSM 16230 = JCM 12392</name>
    <dbReference type="NCBI Taxonomy" id="1423801"/>
    <lineage>
        <taxon>Bacteria</taxon>
        <taxon>Bacillati</taxon>
        <taxon>Bacillota</taxon>
        <taxon>Bacilli</taxon>
        <taxon>Lactobacillales</taxon>
        <taxon>Lactobacillaceae</taxon>
        <taxon>Liquorilactobacillus</taxon>
    </lineage>
</organism>
<keyword evidence="2" id="KW-0812">Transmembrane</keyword>
<evidence type="ECO:0000259" key="3">
    <source>
        <dbReference type="SMART" id="SM00062"/>
    </source>
</evidence>
<keyword evidence="1" id="KW-0732">Signal</keyword>
<dbReference type="Proteomes" id="UP000051166">
    <property type="component" value="Unassembled WGS sequence"/>
</dbReference>
<dbReference type="PANTHER" id="PTHR35936">
    <property type="entry name" value="MEMBRANE-BOUND LYTIC MUREIN TRANSGLYCOSYLASE F"/>
    <property type="match status" value="1"/>
</dbReference>
<evidence type="ECO:0000256" key="1">
    <source>
        <dbReference type="ARBA" id="ARBA00022729"/>
    </source>
</evidence>
<proteinExistence type="predicted"/>
<dbReference type="PATRIC" id="fig|1423801.4.peg.1678"/>
<evidence type="ECO:0000256" key="2">
    <source>
        <dbReference type="SAM" id="Phobius"/>
    </source>
</evidence>
<evidence type="ECO:0000313" key="4">
    <source>
        <dbReference type="EMBL" id="KRL97091.1"/>
    </source>
</evidence>
<dbReference type="EMBL" id="AZFQ01000053">
    <property type="protein sequence ID" value="KRL97091.1"/>
    <property type="molecule type" value="Genomic_DNA"/>
</dbReference>
<gene>
    <name evidence="4" type="ORF">FD50_GL001641</name>
</gene>
<feature type="domain" description="Solute-binding protein family 3/N-terminal" evidence="3">
    <location>
        <begin position="40"/>
        <end position="261"/>
    </location>
</feature>
<comment type="caution">
    <text evidence="4">The sequence shown here is derived from an EMBL/GenBank/DDBJ whole genome shotgun (WGS) entry which is preliminary data.</text>
</comment>
<dbReference type="GeneID" id="98308895"/>
<dbReference type="SUPFAM" id="SSF53850">
    <property type="entry name" value="Periplasmic binding protein-like II"/>
    <property type="match status" value="1"/>
</dbReference>
<dbReference type="STRING" id="1423801.FD50_GL001641"/>
<evidence type="ECO:0000313" key="5">
    <source>
        <dbReference type="Proteomes" id="UP000051166"/>
    </source>
</evidence>
<sequence>MKKHHYGLWIIGVVVLLLIIGGGFFLTKGQAAQSAATTKTIKIATAGTIFPNAYKQNNKLTGYDVEVANAAAKTQGYTVKYVTTDFDGIFGQLDAGRVDTIANDIGATAQRKEKYLFSTPYNNETTNIAVRKNASYQQLKDLEGKTVATSGAGNNFITSLQKYDPKINIKVFETRDQAIQALKTGRVEGLLYSRGTLSAIAKYQHLDWRVVKGDAASALVAFPFKNSQEGKKTQEIFNRGLKKIKSNGQLDKISTKYFGYAITNVISKSGGQ</sequence>
<dbReference type="PANTHER" id="PTHR35936:SF19">
    <property type="entry name" value="AMINO-ACID-BINDING PROTEIN YXEM-RELATED"/>
    <property type="match status" value="1"/>
</dbReference>
<keyword evidence="2" id="KW-1133">Transmembrane helix</keyword>
<name>A0A0R1V144_9LACO</name>
<dbReference type="Pfam" id="PF00497">
    <property type="entry name" value="SBP_bac_3"/>
    <property type="match status" value="1"/>
</dbReference>
<dbReference type="Gene3D" id="3.40.190.10">
    <property type="entry name" value="Periplasmic binding protein-like II"/>
    <property type="match status" value="2"/>
</dbReference>
<protein>
    <submittedName>
        <fullName evidence="4">Abc-type amino acid transport system, periplasmic component</fullName>
    </submittedName>
</protein>
<keyword evidence="2" id="KW-0472">Membrane</keyword>
<keyword evidence="5" id="KW-1185">Reference proteome</keyword>
<dbReference type="InterPro" id="IPR001638">
    <property type="entry name" value="Solute-binding_3/MltF_N"/>
</dbReference>
<reference evidence="4 5" key="1">
    <citation type="journal article" date="2015" name="Genome Announc.">
        <title>Expanding the biotechnology potential of lactobacilli through comparative genomics of 213 strains and associated genera.</title>
        <authorList>
            <person name="Sun Z."/>
            <person name="Harris H.M."/>
            <person name="McCann A."/>
            <person name="Guo C."/>
            <person name="Argimon S."/>
            <person name="Zhang W."/>
            <person name="Yang X."/>
            <person name="Jeffery I.B."/>
            <person name="Cooney J.C."/>
            <person name="Kagawa T.F."/>
            <person name="Liu W."/>
            <person name="Song Y."/>
            <person name="Salvetti E."/>
            <person name="Wrobel A."/>
            <person name="Rasinkangas P."/>
            <person name="Parkhill J."/>
            <person name="Rea M.C."/>
            <person name="O'Sullivan O."/>
            <person name="Ritari J."/>
            <person name="Douillard F.P."/>
            <person name="Paul Ross R."/>
            <person name="Yang R."/>
            <person name="Briner A.E."/>
            <person name="Felis G.E."/>
            <person name="de Vos W.M."/>
            <person name="Barrangou R."/>
            <person name="Klaenhammer T.R."/>
            <person name="Caufield P.W."/>
            <person name="Cui Y."/>
            <person name="Zhang H."/>
            <person name="O'Toole P.W."/>
        </authorList>
    </citation>
    <scope>NUCLEOTIDE SEQUENCE [LARGE SCALE GENOMIC DNA]</scope>
    <source>
        <strain evidence="4 5">DSM 16230</strain>
    </source>
</reference>
<dbReference type="AlphaFoldDB" id="A0A0R1V144"/>